<evidence type="ECO:0000313" key="2">
    <source>
        <dbReference type="Proteomes" id="UP001595843"/>
    </source>
</evidence>
<keyword evidence="2" id="KW-1185">Reference proteome</keyword>
<dbReference type="RefSeq" id="WP_380704160.1">
    <property type="nucleotide sequence ID" value="NZ_JBHSAP010000009.1"/>
</dbReference>
<dbReference type="Proteomes" id="UP001595843">
    <property type="component" value="Unassembled WGS sequence"/>
</dbReference>
<gene>
    <name evidence="1" type="ORF">ACFOUO_08495</name>
</gene>
<reference evidence="2" key="1">
    <citation type="journal article" date="2019" name="Int. J. Syst. Evol. Microbiol.">
        <title>The Global Catalogue of Microorganisms (GCM) 10K type strain sequencing project: providing services to taxonomists for standard genome sequencing and annotation.</title>
        <authorList>
            <consortium name="The Broad Institute Genomics Platform"/>
            <consortium name="The Broad Institute Genome Sequencing Center for Infectious Disease"/>
            <person name="Wu L."/>
            <person name="Ma J."/>
        </authorList>
    </citation>
    <scope>NUCLEOTIDE SEQUENCE [LARGE SCALE GENOMIC DNA]</scope>
    <source>
        <strain evidence="2">IBRC-M 10813</strain>
    </source>
</reference>
<comment type="caution">
    <text evidence="1">The sequence shown here is derived from an EMBL/GenBank/DDBJ whole genome shotgun (WGS) entry which is preliminary data.</text>
</comment>
<organism evidence="1 2">
    <name type="scientific">Salinithrix halophila</name>
    <dbReference type="NCBI Taxonomy" id="1485204"/>
    <lineage>
        <taxon>Bacteria</taxon>
        <taxon>Bacillati</taxon>
        <taxon>Bacillota</taxon>
        <taxon>Bacilli</taxon>
        <taxon>Bacillales</taxon>
        <taxon>Thermoactinomycetaceae</taxon>
        <taxon>Salinithrix</taxon>
    </lineage>
</organism>
<dbReference type="EMBL" id="JBHSAP010000009">
    <property type="protein sequence ID" value="MFC4076849.1"/>
    <property type="molecule type" value="Genomic_DNA"/>
</dbReference>
<evidence type="ECO:0000313" key="1">
    <source>
        <dbReference type="EMBL" id="MFC4076849.1"/>
    </source>
</evidence>
<proteinExistence type="predicted"/>
<protein>
    <submittedName>
        <fullName evidence="1">Uncharacterized protein</fullName>
    </submittedName>
</protein>
<name>A0ABV8JE26_9BACL</name>
<sequence>MRRSILSTLLIGSIAAFLFQRYRRSGNFGNFAGMMKGRQMGGMGLFKWMNKARGGIDIARIISMVFGRNLLRRAR</sequence>
<accession>A0ABV8JE26</accession>